<feature type="signal peptide" evidence="1">
    <location>
        <begin position="1"/>
        <end position="24"/>
    </location>
</feature>
<protein>
    <submittedName>
        <fullName evidence="2">Porin</fullName>
    </submittedName>
</protein>
<proteinExistence type="predicted"/>
<keyword evidence="3" id="KW-1185">Reference proteome</keyword>
<keyword evidence="1" id="KW-0732">Signal</keyword>
<gene>
    <name evidence="2" type="ORF">E4633_10995</name>
</gene>
<sequence length="453" mass="48433">MKNKKLVVAVAAALTAASAVPALALENQFTGAFTTFFDTGNFASTGVVEKNSDTANYFVQRMRLGYTAKADDHVKLVTKFEFDYNYWGNSSYVNARGGGGALGADTVNMETKSIYLDLNYPSINAKIGMMPNTDSLKGILFDGDMAGVLLSHDYSNASVSAGFFRFNDKGNVLGDNTEDMVSLDAKYNVSKNFKVGAAYYFIKDNRTNSTTVDASGDVAGVDANGNPIFLDNANFVPASTVTTKNDTKVHTLGLNAEGVIGPVSLSGFAAKQFGDLTADMDAKGYAFNVAAKMALAGGTARTNFLYVSGGKDAFYVATNGGDFATEGGQFYDSEMIMLGRDKWATTIDNALIYDVNNFNEGVIMGTLGYDYDFSDKISTAANVGFAATAKDTGVARHEGDSNYLGTEFNAECYYKVSPNVIVGVRGGYLVVGDYFAKGSDNLWDMKALVNYSF</sequence>
<reference evidence="2 3" key="1">
    <citation type="submission" date="2019-04" db="EMBL/GenBank/DDBJ databases">
        <title>Geobacter oryzae sp. nov., ferric-reducing bacteria isolated from paddy soil.</title>
        <authorList>
            <person name="Xu Z."/>
            <person name="Masuda Y."/>
            <person name="Itoh H."/>
            <person name="Senoo K."/>
        </authorList>
    </citation>
    <scope>NUCLEOTIDE SEQUENCE [LARGE SCALE GENOMIC DNA]</scope>
    <source>
        <strain evidence="2 3">Red111</strain>
    </source>
</reference>
<evidence type="ECO:0000313" key="2">
    <source>
        <dbReference type="EMBL" id="TGU72807.1"/>
    </source>
</evidence>
<dbReference type="AlphaFoldDB" id="A0A4S1CGW1"/>
<dbReference type="EMBL" id="SRSC01000002">
    <property type="protein sequence ID" value="TGU72807.1"/>
    <property type="molecule type" value="Genomic_DNA"/>
</dbReference>
<feature type="chain" id="PRO_5020831626" evidence="1">
    <location>
        <begin position="25"/>
        <end position="453"/>
    </location>
</feature>
<comment type="caution">
    <text evidence="2">The sequence shown here is derived from an EMBL/GenBank/DDBJ whole genome shotgun (WGS) entry which is preliminary data.</text>
</comment>
<name>A0A4S1CGW1_9BACT</name>
<dbReference type="RefSeq" id="WP_135870279.1">
    <property type="nucleotide sequence ID" value="NZ_SRSC01000002.1"/>
</dbReference>
<organism evidence="2 3">
    <name type="scientific">Geomonas terrae</name>
    <dbReference type="NCBI Taxonomy" id="2562681"/>
    <lineage>
        <taxon>Bacteria</taxon>
        <taxon>Pseudomonadati</taxon>
        <taxon>Thermodesulfobacteriota</taxon>
        <taxon>Desulfuromonadia</taxon>
        <taxon>Geobacterales</taxon>
        <taxon>Geobacteraceae</taxon>
        <taxon>Geomonas</taxon>
    </lineage>
</organism>
<evidence type="ECO:0000313" key="3">
    <source>
        <dbReference type="Proteomes" id="UP000306416"/>
    </source>
</evidence>
<dbReference type="Proteomes" id="UP000306416">
    <property type="component" value="Unassembled WGS sequence"/>
</dbReference>
<accession>A0A4S1CGW1</accession>
<evidence type="ECO:0000256" key="1">
    <source>
        <dbReference type="SAM" id="SignalP"/>
    </source>
</evidence>